<evidence type="ECO:0000256" key="3">
    <source>
        <dbReference type="PROSITE-ProRule" id="PRU10007"/>
    </source>
</evidence>
<sequence>MTHQPVTMHAFVDGKHLETEDSITRENPANPEEIVGYAPLNTIDDTRHAVDVADQAFQKWRHTEISDRVERMKRAISKLRESQEEITGLLSREHGKPVYDANGEMEISIMWMEHACSMAEDLLKDEVKNTEDGQTIIAKDPIGVVSAISPWNYPIALSTIKVAPALLAGNTIIVKPSPLAPLAVQKVLEIIASEFPAGVLNSLNGEADIGVELTSNEKVSKIAFTGGTATGRKIMESAADTIKELTLELGGNDPALILPSFDPNDEKAMRRLVISNFVTAGEICMIAKRIYVPQSMHDEFVEKYKEAADKWIRVGDPSDENVTLGPVNNKEQVEFVQELVDDAKANGAEVTKLGKIMDEELFDQGYYMQPTLVTGVNHDSRIVGEEQFGPTIPIVAYEDVDEGVDLCNDSIFGLTSSVWGEEEEALQVARRIEAGTTMINTAAIQGLDVRYAFGGVKQSGLGREYGEEGLTSYVNTHVINNPNEKDLPFIPE</sequence>
<dbReference type="RefSeq" id="WP_093193595.1">
    <property type="nucleotide sequence ID" value="NZ_FNEV01000005.1"/>
</dbReference>
<organism evidence="8 9">
    <name type="scientific">Salimicrobium halophilum</name>
    <dbReference type="NCBI Taxonomy" id="86666"/>
    <lineage>
        <taxon>Bacteria</taxon>
        <taxon>Bacillati</taxon>
        <taxon>Bacillota</taxon>
        <taxon>Bacilli</taxon>
        <taxon>Bacillales</taxon>
        <taxon>Bacillaceae</taxon>
        <taxon>Salimicrobium</taxon>
    </lineage>
</organism>
<feature type="domain" description="Aldehyde dehydrogenase" evidence="7">
    <location>
        <begin position="21"/>
        <end position="478"/>
    </location>
</feature>
<dbReference type="Pfam" id="PF00171">
    <property type="entry name" value="Aldedh"/>
    <property type="match status" value="1"/>
</dbReference>
<keyword evidence="2 4" id="KW-0560">Oxidoreductase</keyword>
<evidence type="ECO:0000313" key="9">
    <source>
        <dbReference type="Proteomes" id="UP000199225"/>
    </source>
</evidence>
<gene>
    <name evidence="8" type="ORF">SAMN04490247_1866</name>
</gene>
<dbReference type="PANTHER" id="PTHR42804:SF1">
    <property type="entry name" value="ALDEHYDE DEHYDROGENASE-RELATED"/>
    <property type="match status" value="1"/>
</dbReference>
<dbReference type="Gene3D" id="3.40.605.10">
    <property type="entry name" value="Aldehyde Dehydrogenase, Chain A, domain 1"/>
    <property type="match status" value="1"/>
</dbReference>
<dbReference type="InterPro" id="IPR029510">
    <property type="entry name" value="Ald_DH_CS_GLU"/>
</dbReference>
<dbReference type="FunFam" id="3.40.605.10:FF:000007">
    <property type="entry name" value="NAD/NADP-dependent betaine aldehyde dehydrogenase"/>
    <property type="match status" value="1"/>
</dbReference>
<dbReference type="InterPro" id="IPR016161">
    <property type="entry name" value="Ald_DH/histidinol_DH"/>
</dbReference>
<evidence type="ECO:0000256" key="6">
    <source>
        <dbReference type="SAM" id="MobiDB-lite"/>
    </source>
</evidence>
<dbReference type="STRING" id="86666.SAMN04490247_1866"/>
<keyword evidence="5" id="KW-0175">Coiled coil</keyword>
<proteinExistence type="inferred from homology"/>
<dbReference type="InterPro" id="IPR016162">
    <property type="entry name" value="Ald_DH_N"/>
</dbReference>
<dbReference type="OrthoDB" id="9762913at2"/>
<name>A0A1G8TMR5_9BACI</name>
<dbReference type="Gene3D" id="3.40.309.10">
    <property type="entry name" value="Aldehyde Dehydrogenase, Chain A, domain 2"/>
    <property type="match status" value="1"/>
</dbReference>
<reference evidence="9" key="1">
    <citation type="submission" date="2016-10" db="EMBL/GenBank/DDBJ databases">
        <authorList>
            <person name="Varghese N."/>
            <person name="Submissions S."/>
        </authorList>
    </citation>
    <scope>NUCLEOTIDE SEQUENCE [LARGE SCALE GENOMIC DNA]</scope>
    <source>
        <strain evidence="9">DSM 4771</strain>
    </source>
</reference>
<feature type="compositionally biased region" description="Basic and acidic residues" evidence="6">
    <location>
        <begin position="12"/>
        <end position="24"/>
    </location>
</feature>
<comment type="similarity">
    <text evidence="1 4">Belongs to the aldehyde dehydrogenase family.</text>
</comment>
<evidence type="ECO:0000256" key="5">
    <source>
        <dbReference type="SAM" id="Coils"/>
    </source>
</evidence>
<dbReference type="InterPro" id="IPR015590">
    <property type="entry name" value="Aldehyde_DH_dom"/>
</dbReference>
<evidence type="ECO:0000313" key="8">
    <source>
        <dbReference type="EMBL" id="SDJ42694.1"/>
    </source>
</evidence>
<dbReference type="PROSITE" id="PS00687">
    <property type="entry name" value="ALDEHYDE_DEHYDR_GLU"/>
    <property type="match status" value="1"/>
</dbReference>
<feature type="region of interest" description="Disordered" evidence="6">
    <location>
        <begin position="1"/>
        <end position="29"/>
    </location>
</feature>
<protein>
    <submittedName>
        <fullName evidence="8">Aldehyde dehydrogenase family protein</fullName>
    </submittedName>
</protein>
<evidence type="ECO:0000256" key="2">
    <source>
        <dbReference type="ARBA" id="ARBA00023002"/>
    </source>
</evidence>
<feature type="active site" evidence="3">
    <location>
        <position position="248"/>
    </location>
</feature>
<keyword evidence="9" id="KW-1185">Reference proteome</keyword>
<evidence type="ECO:0000256" key="1">
    <source>
        <dbReference type="ARBA" id="ARBA00009986"/>
    </source>
</evidence>
<dbReference type="GO" id="GO:0016620">
    <property type="term" value="F:oxidoreductase activity, acting on the aldehyde or oxo group of donors, NAD or NADP as acceptor"/>
    <property type="evidence" value="ECO:0007669"/>
    <property type="project" value="InterPro"/>
</dbReference>
<dbReference type="Proteomes" id="UP000199225">
    <property type="component" value="Unassembled WGS sequence"/>
</dbReference>
<evidence type="ECO:0000256" key="4">
    <source>
        <dbReference type="RuleBase" id="RU003345"/>
    </source>
</evidence>
<dbReference type="AlphaFoldDB" id="A0A1G8TMR5"/>
<dbReference type="EMBL" id="FNEV01000005">
    <property type="protein sequence ID" value="SDJ42694.1"/>
    <property type="molecule type" value="Genomic_DNA"/>
</dbReference>
<dbReference type="PANTHER" id="PTHR42804">
    <property type="entry name" value="ALDEHYDE DEHYDROGENASE"/>
    <property type="match status" value="1"/>
</dbReference>
<feature type="coiled-coil region" evidence="5">
    <location>
        <begin position="62"/>
        <end position="92"/>
    </location>
</feature>
<evidence type="ECO:0000259" key="7">
    <source>
        <dbReference type="Pfam" id="PF00171"/>
    </source>
</evidence>
<accession>A0A1G8TMR5</accession>
<dbReference type="SUPFAM" id="SSF53720">
    <property type="entry name" value="ALDH-like"/>
    <property type="match status" value="1"/>
</dbReference>
<dbReference type="InterPro" id="IPR016163">
    <property type="entry name" value="Ald_DH_C"/>
</dbReference>